<dbReference type="GO" id="GO:0004803">
    <property type="term" value="F:transposase activity"/>
    <property type="evidence" value="ECO:0007669"/>
    <property type="project" value="InterPro"/>
</dbReference>
<proteinExistence type="predicted"/>
<dbReference type="Pfam" id="PF01609">
    <property type="entry name" value="DDE_Tnp_1"/>
    <property type="match status" value="1"/>
</dbReference>
<reference evidence="2" key="1">
    <citation type="submission" date="2019-08" db="EMBL/GenBank/DDBJ databases">
        <authorList>
            <person name="Kucharzyk K."/>
            <person name="Murdoch R.W."/>
            <person name="Higgins S."/>
            <person name="Loffler F."/>
        </authorList>
    </citation>
    <scope>NUCLEOTIDE SEQUENCE</scope>
</reference>
<dbReference type="GO" id="GO:0006313">
    <property type="term" value="P:DNA transposition"/>
    <property type="evidence" value="ECO:0007669"/>
    <property type="project" value="InterPro"/>
</dbReference>
<dbReference type="EMBL" id="VSSQ01009862">
    <property type="protein sequence ID" value="MPM42801.1"/>
    <property type="molecule type" value="Genomic_DNA"/>
</dbReference>
<comment type="caution">
    <text evidence="2">The sequence shown here is derived from an EMBL/GenBank/DDBJ whole genome shotgun (WGS) entry which is preliminary data.</text>
</comment>
<feature type="domain" description="Transposase IS4-like" evidence="1">
    <location>
        <begin position="85"/>
        <end position="238"/>
    </location>
</feature>
<evidence type="ECO:0000259" key="1">
    <source>
        <dbReference type="Pfam" id="PF01609"/>
    </source>
</evidence>
<dbReference type="InterPro" id="IPR053172">
    <property type="entry name" value="Tn903_transposase"/>
</dbReference>
<organism evidence="2">
    <name type="scientific">bioreactor metagenome</name>
    <dbReference type="NCBI Taxonomy" id="1076179"/>
    <lineage>
        <taxon>unclassified sequences</taxon>
        <taxon>metagenomes</taxon>
        <taxon>ecological metagenomes</taxon>
    </lineage>
</organism>
<protein>
    <submittedName>
        <fullName evidence="2">IS5 family transposase ISMte1</fullName>
    </submittedName>
</protein>
<gene>
    <name evidence="2" type="ORF">SDC9_89472</name>
</gene>
<name>A0A644ZSD6_9ZZZZ</name>
<dbReference type="PANTHER" id="PTHR34631">
    <property type="match status" value="1"/>
</dbReference>
<accession>A0A644ZSD6</accession>
<sequence>MIWWILYVMTAVNTDFRFISGFLAGIFPSFGLESPSYSRLNERCNELIEKMLGKAEGAAGEHYGDHVLAVHACGNVIGRVRRAGIDSSGINLSNTNLWRMRKWKTSPKYKGWMVLHALSDVDTGEILAYAVTDETAGDSPMLKVLVEAAKGKGHVFDTLYADAAYSSNENWVFLSRENGIRFVTSFKSNTRPKNNGCSARGDAARLWCSLPYDEWVKESGFGVRWKCECVFSDFKRIFPETVTASSEKGILRQLFSRIEVFNRYKSVRAGIMSVTGNGVAVA</sequence>
<dbReference type="GO" id="GO:0003677">
    <property type="term" value="F:DNA binding"/>
    <property type="evidence" value="ECO:0007669"/>
    <property type="project" value="InterPro"/>
</dbReference>
<evidence type="ECO:0000313" key="2">
    <source>
        <dbReference type="EMBL" id="MPM42801.1"/>
    </source>
</evidence>
<dbReference type="PANTHER" id="PTHR34631:SF3">
    <property type="entry name" value="ISSOD12 TRANSPOSASE TNPA_ISSOD12"/>
    <property type="match status" value="1"/>
</dbReference>
<dbReference type="AlphaFoldDB" id="A0A644ZSD6"/>
<dbReference type="InterPro" id="IPR002559">
    <property type="entry name" value="Transposase_11"/>
</dbReference>